<dbReference type="EnsemblBacteria" id="AAM71446">
    <property type="protein sequence ID" value="AAM71446"/>
    <property type="gene ID" value="CT0198"/>
</dbReference>
<feature type="domain" description="Major facilitator superfamily (MFS) profile" evidence="6">
    <location>
        <begin position="15"/>
        <end position="396"/>
    </location>
</feature>
<dbReference type="AlphaFoldDB" id="Q8KFX2"/>
<organism evidence="7 8">
    <name type="scientific">Chlorobaculum tepidum (strain ATCC 49652 / DSM 12025 / NBRC 103806 / TLS)</name>
    <name type="common">Chlorobium tepidum</name>
    <dbReference type="NCBI Taxonomy" id="194439"/>
    <lineage>
        <taxon>Bacteria</taxon>
        <taxon>Pseudomonadati</taxon>
        <taxon>Chlorobiota</taxon>
        <taxon>Chlorobiia</taxon>
        <taxon>Chlorobiales</taxon>
        <taxon>Chlorobiaceae</taxon>
        <taxon>Chlorobaculum</taxon>
    </lineage>
</organism>
<dbReference type="KEGG" id="cte:CT0198"/>
<evidence type="ECO:0000313" key="8">
    <source>
        <dbReference type="Proteomes" id="UP000001007"/>
    </source>
</evidence>
<evidence type="ECO:0000256" key="3">
    <source>
        <dbReference type="ARBA" id="ARBA00022989"/>
    </source>
</evidence>
<dbReference type="OrthoDB" id="9803985at2"/>
<dbReference type="PANTHER" id="PTHR23518">
    <property type="entry name" value="C-METHYLTRANSFERASE"/>
    <property type="match status" value="1"/>
</dbReference>
<dbReference type="InterPro" id="IPR036259">
    <property type="entry name" value="MFS_trans_sf"/>
</dbReference>
<evidence type="ECO:0000256" key="5">
    <source>
        <dbReference type="SAM" id="Phobius"/>
    </source>
</evidence>
<keyword evidence="3 5" id="KW-1133">Transmembrane helix</keyword>
<keyword evidence="8" id="KW-1185">Reference proteome</keyword>
<dbReference type="PROSITE" id="PS50850">
    <property type="entry name" value="MFS"/>
    <property type="match status" value="1"/>
</dbReference>
<feature type="transmembrane region" description="Helical" evidence="5">
    <location>
        <begin position="371"/>
        <end position="395"/>
    </location>
</feature>
<dbReference type="EMBL" id="AE006470">
    <property type="protein sequence ID" value="AAM71446.1"/>
    <property type="molecule type" value="Genomic_DNA"/>
</dbReference>
<evidence type="ECO:0000256" key="2">
    <source>
        <dbReference type="ARBA" id="ARBA00022692"/>
    </source>
</evidence>
<comment type="subcellular location">
    <subcellularLocation>
        <location evidence="1">Membrane</location>
        <topology evidence="1">Multi-pass membrane protein</topology>
    </subcellularLocation>
</comment>
<feature type="transmembrane region" description="Helical" evidence="5">
    <location>
        <begin position="342"/>
        <end position="365"/>
    </location>
</feature>
<protein>
    <submittedName>
        <fullName evidence="7">MFS transporter family protein</fullName>
    </submittedName>
</protein>
<dbReference type="GO" id="GO:0022857">
    <property type="term" value="F:transmembrane transporter activity"/>
    <property type="evidence" value="ECO:0007669"/>
    <property type="project" value="InterPro"/>
</dbReference>
<keyword evidence="4 5" id="KW-0472">Membrane</keyword>
<dbReference type="Gene3D" id="1.20.1250.20">
    <property type="entry name" value="MFS general substrate transporter like domains"/>
    <property type="match status" value="2"/>
</dbReference>
<dbReference type="PROSITE" id="PS00216">
    <property type="entry name" value="SUGAR_TRANSPORT_1"/>
    <property type="match status" value="1"/>
</dbReference>
<reference evidence="7 8" key="1">
    <citation type="journal article" date="2002" name="Proc. Natl. Acad. Sci. U.S.A.">
        <title>The complete genome sequence of Chlorobium tepidum TLS, a photosynthetic, anaerobic, green-sulfur bacterium.</title>
        <authorList>
            <person name="Eisen J.A."/>
            <person name="Nelson K.E."/>
            <person name="Paulsen I.T."/>
            <person name="Heidelberg J.F."/>
            <person name="Wu M."/>
            <person name="Dodson R.J."/>
            <person name="Deboy R."/>
            <person name="Gwinn M.L."/>
            <person name="Nelson W.C."/>
            <person name="Haft D.H."/>
            <person name="Hickey E.K."/>
            <person name="Peterson J.D."/>
            <person name="Durkin A.S."/>
            <person name="Kolonay J.L."/>
            <person name="Yang F."/>
            <person name="Holt I."/>
            <person name="Umayam L.A."/>
            <person name="Mason T."/>
            <person name="Brenner M."/>
            <person name="Shea T.P."/>
            <person name="Parksey D."/>
            <person name="Nierman W.C."/>
            <person name="Feldblyum T.V."/>
            <person name="Hansen C.L."/>
            <person name="Craven M.B."/>
            <person name="Radune D."/>
            <person name="Vamathevan J."/>
            <person name="Khouri H."/>
            <person name="White O."/>
            <person name="Gruber T.M."/>
            <person name="Ketchum K.A."/>
            <person name="Venter J.C."/>
            <person name="Tettelin H."/>
            <person name="Bryant D.A."/>
            <person name="Fraser C.M."/>
        </authorList>
    </citation>
    <scope>NUCLEOTIDE SEQUENCE [LARGE SCALE GENOMIC DNA]</scope>
    <source>
        <strain evidence="8">ATCC 49652 / DSM 12025 / NBRC 103806 / TLS</strain>
    </source>
</reference>
<evidence type="ECO:0000256" key="1">
    <source>
        <dbReference type="ARBA" id="ARBA00004141"/>
    </source>
</evidence>
<gene>
    <name evidence="7" type="ordered locus">CT0198</name>
</gene>
<dbReference type="HOGENOM" id="CLU_040020_1_0_10"/>
<dbReference type="SUPFAM" id="SSF103473">
    <property type="entry name" value="MFS general substrate transporter"/>
    <property type="match status" value="1"/>
</dbReference>
<dbReference type="Pfam" id="PF07690">
    <property type="entry name" value="MFS_1"/>
    <property type="match status" value="1"/>
</dbReference>
<evidence type="ECO:0000259" key="6">
    <source>
        <dbReference type="PROSITE" id="PS50850"/>
    </source>
</evidence>
<feature type="transmembrane region" description="Helical" evidence="5">
    <location>
        <begin position="174"/>
        <end position="193"/>
    </location>
</feature>
<dbReference type="Proteomes" id="UP000001007">
    <property type="component" value="Chromosome"/>
</dbReference>
<name>Q8KFX2_CHLTE</name>
<keyword evidence="2 5" id="KW-0812">Transmembrane</keyword>
<feature type="transmembrane region" description="Helical" evidence="5">
    <location>
        <begin position="248"/>
        <end position="272"/>
    </location>
</feature>
<dbReference type="InterPro" id="IPR020846">
    <property type="entry name" value="MFS_dom"/>
</dbReference>
<feature type="transmembrane region" description="Helical" evidence="5">
    <location>
        <begin position="220"/>
        <end position="242"/>
    </location>
</feature>
<dbReference type="InterPro" id="IPR005829">
    <property type="entry name" value="Sugar_transporter_CS"/>
</dbReference>
<dbReference type="GO" id="GO:0016020">
    <property type="term" value="C:membrane"/>
    <property type="evidence" value="ECO:0007669"/>
    <property type="project" value="UniProtKB-SubCell"/>
</dbReference>
<dbReference type="CDD" id="cd17370">
    <property type="entry name" value="MFS_MJ1317_like"/>
    <property type="match status" value="1"/>
</dbReference>
<dbReference type="eggNOG" id="COG2814">
    <property type="taxonomic scope" value="Bacteria"/>
</dbReference>
<feature type="transmembrane region" description="Helical" evidence="5">
    <location>
        <begin position="284"/>
        <end position="302"/>
    </location>
</feature>
<accession>Q8KFX2</accession>
<sequence>MEMKQEKRFFGLSGNVFFAGLVSFCMDVSSEMIYPLVPLFLASVLGVNKAMIGLIEGSAESMASLVKVFSGWYSDRLGKRKRLMLAGYSVSTLSRPLMALAGGWHQVLAARLVDRFGKGVRTAPRDAIIADSTEPSWLGRAFSFHRSMDTMGAVVGPAIAFIGLQVYHSSYRQLFWLSSLPGVLAVLIIVFFIREKRDAPVRADAEKPRSTGGGKLDRRAWFFIVIVAVFALGNSSDAFLILRAGQLGVPAAMIPAVYLLFNLVYSITAIPAGIVADRYGRKRLILAGFVLFAALYAGFAVAGSPLAVWVLFALYGVFMGLTEGIQKAFLATLTPEGLKGTAFGLYAGAVGLAALPSSLIAGVLWDRVSPSATFWFGAATALLAAALFAVFIAGIKSKPSFGE</sequence>
<evidence type="ECO:0000313" key="7">
    <source>
        <dbReference type="EMBL" id="AAM71446.1"/>
    </source>
</evidence>
<proteinExistence type="predicted"/>
<dbReference type="InterPro" id="IPR011701">
    <property type="entry name" value="MFS"/>
</dbReference>
<evidence type="ECO:0000256" key="4">
    <source>
        <dbReference type="ARBA" id="ARBA00023136"/>
    </source>
</evidence>
<dbReference type="PANTHER" id="PTHR23518:SF2">
    <property type="entry name" value="MAJOR FACILITATOR SUPERFAMILY TRANSPORTER"/>
    <property type="match status" value="1"/>
</dbReference>
<feature type="transmembrane region" description="Helical" evidence="5">
    <location>
        <begin position="150"/>
        <end position="168"/>
    </location>
</feature>